<evidence type="ECO:0000313" key="2">
    <source>
        <dbReference type="Proteomes" id="UP000037510"/>
    </source>
</evidence>
<dbReference type="EMBL" id="JTDY01000454">
    <property type="protein sequence ID" value="KOB77106.1"/>
    <property type="molecule type" value="Genomic_DNA"/>
</dbReference>
<proteinExistence type="predicted"/>
<organism evidence="1 2">
    <name type="scientific">Operophtera brumata</name>
    <name type="common">Winter moth</name>
    <name type="synonym">Phalaena brumata</name>
    <dbReference type="NCBI Taxonomy" id="104452"/>
    <lineage>
        <taxon>Eukaryota</taxon>
        <taxon>Metazoa</taxon>
        <taxon>Ecdysozoa</taxon>
        <taxon>Arthropoda</taxon>
        <taxon>Hexapoda</taxon>
        <taxon>Insecta</taxon>
        <taxon>Pterygota</taxon>
        <taxon>Neoptera</taxon>
        <taxon>Endopterygota</taxon>
        <taxon>Lepidoptera</taxon>
        <taxon>Glossata</taxon>
        <taxon>Ditrysia</taxon>
        <taxon>Geometroidea</taxon>
        <taxon>Geometridae</taxon>
        <taxon>Larentiinae</taxon>
        <taxon>Operophtera</taxon>
    </lineage>
</organism>
<dbReference type="Proteomes" id="UP000037510">
    <property type="component" value="Unassembled WGS sequence"/>
</dbReference>
<accession>A0A0L7LPH1</accession>
<sequence>MLVYNTLPRLERQCIPDYGRTPFDEQDPEWEETMSPYKDAAVAGRQMFSCASIYSGCPEGQGVLELISTLRDE</sequence>
<protein>
    <submittedName>
        <fullName evidence="1">Putative rhipicephalus family xiv</fullName>
    </submittedName>
</protein>
<keyword evidence="2" id="KW-1185">Reference proteome</keyword>
<name>A0A0L7LPH1_OPEBR</name>
<reference evidence="1 2" key="1">
    <citation type="journal article" date="2015" name="Genome Biol. Evol.">
        <title>The genome of winter moth (Operophtera brumata) provides a genomic perspective on sexual dimorphism and phenology.</title>
        <authorList>
            <person name="Derks M.F."/>
            <person name="Smit S."/>
            <person name="Salis L."/>
            <person name="Schijlen E."/>
            <person name="Bossers A."/>
            <person name="Mateman C."/>
            <person name="Pijl A.S."/>
            <person name="de Ridder D."/>
            <person name="Groenen M.A."/>
            <person name="Visser M.E."/>
            <person name="Megens H.J."/>
        </authorList>
    </citation>
    <scope>NUCLEOTIDE SEQUENCE [LARGE SCALE GENOMIC DNA]</scope>
    <source>
        <strain evidence="1">WM2013NL</strain>
        <tissue evidence="1">Head and thorax</tissue>
    </source>
</reference>
<evidence type="ECO:0000313" key="1">
    <source>
        <dbReference type="EMBL" id="KOB77106.1"/>
    </source>
</evidence>
<gene>
    <name evidence="1" type="ORF">OBRU01_04663</name>
</gene>
<dbReference type="AlphaFoldDB" id="A0A0L7LPH1"/>
<comment type="caution">
    <text evidence="1">The sequence shown here is derived from an EMBL/GenBank/DDBJ whole genome shotgun (WGS) entry which is preliminary data.</text>
</comment>